<dbReference type="Pfam" id="PF03099">
    <property type="entry name" value="BPL_LplA_LipB"/>
    <property type="match status" value="1"/>
</dbReference>
<dbReference type="SUPFAM" id="SSF55681">
    <property type="entry name" value="Class II aaRS and biotin synthetases"/>
    <property type="match status" value="1"/>
</dbReference>
<dbReference type="InterPro" id="IPR004408">
    <property type="entry name" value="Biotin_CoA_COase_ligase"/>
</dbReference>
<proteinExistence type="inferred from homology"/>
<comment type="similarity">
    <text evidence="5">Belongs to the biotin--protein ligase family.</text>
</comment>
<dbReference type="Gene3D" id="3.30.930.10">
    <property type="entry name" value="Bira Bifunctional Protein, Domain 2"/>
    <property type="match status" value="1"/>
</dbReference>
<evidence type="ECO:0000256" key="5">
    <source>
        <dbReference type="HAMAP-Rule" id="MF_00978"/>
    </source>
</evidence>
<dbReference type="InterPro" id="IPR003142">
    <property type="entry name" value="BPL_C"/>
</dbReference>
<dbReference type="Gene3D" id="2.30.30.100">
    <property type="match status" value="1"/>
</dbReference>
<dbReference type="EC" id="6.3.4.15" evidence="5"/>
<evidence type="ECO:0000313" key="7">
    <source>
        <dbReference type="EMBL" id="MFB9769605.1"/>
    </source>
</evidence>
<keyword evidence="4 5" id="KW-0092">Biotin</keyword>
<dbReference type="InterPro" id="IPR036390">
    <property type="entry name" value="WH_DNA-bd_sf"/>
</dbReference>
<accession>A0ABV5WTZ8</accession>
<protein>
    <recommendedName>
        <fullName evidence="5">Bifunctional ligase/repressor BirA</fullName>
    </recommendedName>
    <alternativeName>
        <fullName evidence="5">Biotin--[acetyl-CoA-carboxylase] ligase</fullName>
        <ecNumber evidence="5">6.3.4.15</ecNumber>
    </alternativeName>
    <alternativeName>
        <fullName evidence="5">Biotin--protein ligase</fullName>
    </alternativeName>
    <alternativeName>
        <fullName evidence="5">Biotin-[acetyl-CoA carboxylase] synthetase</fullName>
    </alternativeName>
</protein>
<dbReference type="InterPro" id="IPR036388">
    <property type="entry name" value="WH-like_DNA-bd_sf"/>
</dbReference>
<dbReference type="InterPro" id="IPR045864">
    <property type="entry name" value="aa-tRNA-synth_II/BPL/LPL"/>
</dbReference>
<comment type="catalytic activity">
    <reaction evidence="5">
        <text>biotin + L-lysyl-[protein] + ATP = N(6)-biotinyl-L-lysyl-[protein] + AMP + diphosphate + H(+)</text>
        <dbReference type="Rhea" id="RHEA:11756"/>
        <dbReference type="Rhea" id="RHEA-COMP:9752"/>
        <dbReference type="Rhea" id="RHEA-COMP:10505"/>
        <dbReference type="ChEBI" id="CHEBI:15378"/>
        <dbReference type="ChEBI" id="CHEBI:29969"/>
        <dbReference type="ChEBI" id="CHEBI:30616"/>
        <dbReference type="ChEBI" id="CHEBI:33019"/>
        <dbReference type="ChEBI" id="CHEBI:57586"/>
        <dbReference type="ChEBI" id="CHEBI:83144"/>
        <dbReference type="ChEBI" id="CHEBI:456215"/>
        <dbReference type="EC" id="6.3.4.15"/>
    </reaction>
</comment>
<comment type="caution">
    <text evidence="7">The sequence shown here is derived from an EMBL/GenBank/DDBJ whole genome shotgun (WGS) entry which is preliminary data.</text>
</comment>
<dbReference type="Pfam" id="PF08279">
    <property type="entry name" value="HTH_11"/>
    <property type="match status" value="1"/>
</dbReference>
<feature type="binding site" evidence="5">
    <location>
        <position position="115"/>
    </location>
    <ligand>
        <name>biotin</name>
        <dbReference type="ChEBI" id="CHEBI:57586"/>
    </ligand>
</feature>
<evidence type="ECO:0000256" key="2">
    <source>
        <dbReference type="ARBA" id="ARBA00022741"/>
    </source>
</evidence>
<evidence type="ECO:0000256" key="1">
    <source>
        <dbReference type="ARBA" id="ARBA00022598"/>
    </source>
</evidence>
<keyword evidence="8" id="KW-1185">Reference proteome</keyword>
<dbReference type="Proteomes" id="UP001589691">
    <property type="component" value="Unassembled WGS sequence"/>
</dbReference>
<keyword evidence="5" id="KW-0805">Transcription regulation</keyword>
<dbReference type="PROSITE" id="PS51733">
    <property type="entry name" value="BPL_LPL_CATALYTIC"/>
    <property type="match status" value="1"/>
</dbReference>
<keyword evidence="3 5" id="KW-0067">ATP-binding</keyword>
<evidence type="ECO:0000313" key="8">
    <source>
        <dbReference type="Proteomes" id="UP001589691"/>
    </source>
</evidence>
<reference evidence="7 8" key="1">
    <citation type="submission" date="2024-09" db="EMBL/GenBank/DDBJ databases">
        <authorList>
            <person name="Sun Q."/>
            <person name="Mori K."/>
        </authorList>
    </citation>
    <scope>NUCLEOTIDE SEQUENCE [LARGE SCALE GENOMIC DNA]</scope>
    <source>
        <strain evidence="7 8">TBRC 4576</strain>
    </source>
</reference>
<gene>
    <name evidence="5" type="primary">birA</name>
    <name evidence="7" type="ORF">ACFFLI_06980</name>
</gene>
<evidence type="ECO:0000256" key="4">
    <source>
        <dbReference type="ARBA" id="ARBA00023267"/>
    </source>
</evidence>
<feature type="domain" description="BPL/LPL catalytic" evidence="6">
    <location>
        <begin position="65"/>
        <end position="259"/>
    </location>
</feature>
<dbReference type="EMBL" id="JBHLZY010000018">
    <property type="protein sequence ID" value="MFB9769605.1"/>
    <property type="molecule type" value="Genomic_DNA"/>
</dbReference>
<comment type="function">
    <text evidence="5">Acts both as a biotin--[acetyl-CoA-carboxylase] ligase and a repressor.</text>
</comment>
<organism evidence="7 8">
    <name type="scientific">Lactiplantibacillus modestisalitolerans</name>
    <dbReference type="NCBI Taxonomy" id="1457219"/>
    <lineage>
        <taxon>Bacteria</taxon>
        <taxon>Bacillati</taxon>
        <taxon>Bacillota</taxon>
        <taxon>Bacilli</taxon>
        <taxon>Lactobacillales</taxon>
        <taxon>Lactobacillaceae</taxon>
        <taxon>Lactiplantibacillus</taxon>
    </lineage>
</organism>
<dbReference type="HAMAP" id="MF_00978">
    <property type="entry name" value="Bifunct_BirA"/>
    <property type="match status" value="1"/>
</dbReference>
<dbReference type="GO" id="GO:0004077">
    <property type="term" value="F:biotin--[biotin carboxyl-carrier protein] ligase activity"/>
    <property type="evidence" value="ECO:0007669"/>
    <property type="project" value="UniProtKB-EC"/>
</dbReference>
<dbReference type="SUPFAM" id="SSF50037">
    <property type="entry name" value="C-terminal domain of transcriptional repressors"/>
    <property type="match status" value="1"/>
</dbReference>
<dbReference type="Pfam" id="PF02237">
    <property type="entry name" value="BPL_C"/>
    <property type="match status" value="1"/>
</dbReference>
<dbReference type="InterPro" id="IPR008988">
    <property type="entry name" value="Transcriptional_repressor_C"/>
</dbReference>
<evidence type="ECO:0000256" key="3">
    <source>
        <dbReference type="ARBA" id="ARBA00022840"/>
    </source>
</evidence>
<dbReference type="InterPro" id="IPR013196">
    <property type="entry name" value="HTH_11"/>
</dbReference>
<dbReference type="CDD" id="cd16442">
    <property type="entry name" value="BPL"/>
    <property type="match status" value="1"/>
</dbReference>
<feature type="binding site" evidence="5">
    <location>
        <position position="188"/>
    </location>
    <ligand>
        <name>biotin</name>
        <dbReference type="ChEBI" id="CHEBI:57586"/>
    </ligand>
</feature>
<dbReference type="RefSeq" id="WP_137642992.1">
    <property type="nucleotide sequence ID" value="NZ_BJEA01000012.1"/>
</dbReference>
<keyword evidence="5" id="KW-0238">DNA-binding</keyword>
<evidence type="ECO:0000259" key="6">
    <source>
        <dbReference type="PROSITE" id="PS51733"/>
    </source>
</evidence>
<keyword evidence="5" id="KW-0804">Transcription</keyword>
<dbReference type="Gene3D" id="1.10.10.10">
    <property type="entry name" value="Winged helix-like DNA-binding domain superfamily/Winged helix DNA-binding domain"/>
    <property type="match status" value="1"/>
</dbReference>
<keyword evidence="5" id="KW-0678">Repressor</keyword>
<dbReference type="SUPFAM" id="SSF46785">
    <property type="entry name" value="Winged helix' DNA-binding domain"/>
    <property type="match status" value="1"/>
</dbReference>
<dbReference type="NCBIfam" id="TIGR00121">
    <property type="entry name" value="birA_ligase"/>
    <property type="match status" value="1"/>
</dbReference>
<comment type="caution">
    <text evidence="5">Lacks conserved residue(s) required for the propagation of feature annotation.</text>
</comment>
<keyword evidence="2 5" id="KW-0547">Nucleotide-binding</keyword>
<keyword evidence="1 5" id="KW-0436">Ligase</keyword>
<sequence>MSTTKQRVLKILITHPQQWCSGDALARELAVSRESISKAVARLRRNGHQIESRTKRGYRYLQGTQLDADAIQMLAPAFPGTVTAVPTTASTQWLAKQALRATGTVQAAAFLADEQTAGYGRRGRAFYSPKNTGLYLSLVLPNPDVDLRQSGLLTTGVAVNVVRVLQRFYPGVDFGLKWVNDIEVAHHKVGGIITEADVEVEADAVTAFVVGIGLNLTTTNFPDELASQAAAIAPTHVVDRNQLAAALLTQLVAAYQRFPDETDLAAYRRQSVILGRPVQLQTGQRTVSGIARTIDDQGALVLEHPDGTCHHYLSGEVVRVHPAN</sequence>
<dbReference type="InterPro" id="IPR004143">
    <property type="entry name" value="BPL_LPL_catalytic"/>
</dbReference>
<feature type="DNA-binding region" description="H-T-H motif" evidence="5">
    <location>
        <begin position="22"/>
        <end position="41"/>
    </location>
</feature>
<dbReference type="PANTHER" id="PTHR12835">
    <property type="entry name" value="BIOTIN PROTEIN LIGASE"/>
    <property type="match status" value="1"/>
</dbReference>
<dbReference type="PANTHER" id="PTHR12835:SF5">
    <property type="entry name" value="BIOTIN--PROTEIN LIGASE"/>
    <property type="match status" value="1"/>
</dbReference>
<name>A0ABV5WTZ8_9LACO</name>
<dbReference type="InterPro" id="IPR030855">
    <property type="entry name" value="Bifunct_BirA"/>
</dbReference>